<dbReference type="PATRIC" id="fig|1150600.3.peg.687"/>
<dbReference type="InterPro" id="IPR000673">
    <property type="entry name" value="Sig_transdc_resp-reg_Me-estase"/>
</dbReference>
<proteinExistence type="predicted"/>
<feature type="active site" evidence="4">
    <location>
        <position position="45"/>
    </location>
</feature>
<dbReference type="RefSeq" id="WP_016193946.1">
    <property type="nucleotide sequence ID" value="NZ_AQPN01000024.1"/>
</dbReference>
<keyword evidence="7" id="KW-1185">Reference proteome</keyword>
<dbReference type="PANTHER" id="PTHR42872">
    <property type="entry name" value="PROTEIN-GLUTAMATE METHYLESTERASE/PROTEIN-GLUTAMINE GLUTAMINASE"/>
    <property type="match status" value="1"/>
</dbReference>
<dbReference type="Pfam" id="PF01339">
    <property type="entry name" value="CheB_methylest"/>
    <property type="match status" value="1"/>
</dbReference>
<feature type="active site" evidence="4">
    <location>
        <position position="138"/>
    </location>
</feature>
<dbReference type="GO" id="GO:0008984">
    <property type="term" value="F:protein-glutamate methylesterase activity"/>
    <property type="evidence" value="ECO:0007669"/>
    <property type="project" value="UniProtKB-EC"/>
</dbReference>
<gene>
    <name evidence="6" type="ORF">ADIARSV_0700</name>
</gene>
<protein>
    <recommendedName>
        <fullName evidence="2">protein-glutamate methylesterase</fullName>
        <ecNumber evidence="2">3.1.1.61</ecNumber>
    </recommendedName>
</protein>
<dbReference type="EMBL" id="AQPN01000024">
    <property type="protein sequence ID" value="EOR96056.1"/>
    <property type="molecule type" value="Genomic_DNA"/>
</dbReference>
<dbReference type="AlphaFoldDB" id="R9GWC6"/>
<evidence type="ECO:0000313" key="6">
    <source>
        <dbReference type="EMBL" id="EOR96056.1"/>
    </source>
</evidence>
<keyword evidence="1 4" id="KW-0378">Hydrolase</keyword>
<reference evidence="6 7" key="1">
    <citation type="journal article" date="2013" name="Genome Announc.">
        <title>Draft Genome Sequence of Arcticibacter svalbardensis Strain MN12-7T, a Member of the Family Sphingobacteriaceae Isolated from an Arctic Soil Sample.</title>
        <authorList>
            <person name="Shivaji S."/>
            <person name="Ara S."/>
            <person name="Prasad S."/>
            <person name="Manasa B.P."/>
            <person name="Begum Z."/>
            <person name="Singh A."/>
            <person name="Kumar Pinnaka A."/>
        </authorList>
    </citation>
    <scope>NUCLEOTIDE SEQUENCE [LARGE SCALE GENOMIC DNA]</scope>
    <source>
        <strain evidence="6 7">MN12-7</strain>
    </source>
</reference>
<evidence type="ECO:0000313" key="7">
    <source>
        <dbReference type="Proteomes" id="UP000014174"/>
    </source>
</evidence>
<dbReference type="STRING" id="1150600.ADIARSV_0700"/>
<evidence type="ECO:0000256" key="4">
    <source>
        <dbReference type="PROSITE-ProRule" id="PRU00050"/>
    </source>
</evidence>
<dbReference type="GO" id="GO:0006935">
    <property type="term" value="P:chemotaxis"/>
    <property type="evidence" value="ECO:0007669"/>
    <property type="project" value="UniProtKB-UniRule"/>
</dbReference>
<accession>R9GWC6</accession>
<dbReference type="GO" id="GO:0005737">
    <property type="term" value="C:cytoplasm"/>
    <property type="evidence" value="ECO:0007669"/>
    <property type="project" value="InterPro"/>
</dbReference>
<dbReference type="EC" id="3.1.1.61" evidence="2"/>
<dbReference type="CDD" id="cd16433">
    <property type="entry name" value="CheB"/>
    <property type="match status" value="1"/>
</dbReference>
<dbReference type="Gene3D" id="3.40.50.180">
    <property type="entry name" value="Methylesterase CheB, C-terminal domain"/>
    <property type="match status" value="1"/>
</dbReference>
<comment type="catalytic activity">
    <reaction evidence="3">
        <text>[protein]-L-glutamate 5-O-methyl ester + H2O = L-glutamyl-[protein] + methanol + H(+)</text>
        <dbReference type="Rhea" id="RHEA:23236"/>
        <dbReference type="Rhea" id="RHEA-COMP:10208"/>
        <dbReference type="Rhea" id="RHEA-COMP:10311"/>
        <dbReference type="ChEBI" id="CHEBI:15377"/>
        <dbReference type="ChEBI" id="CHEBI:15378"/>
        <dbReference type="ChEBI" id="CHEBI:17790"/>
        <dbReference type="ChEBI" id="CHEBI:29973"/>
        <dbReference type="ChEBI" id="CHEBI:82795"/>
        <dbReference type="EC" id="3.1.1.61"/>
    </reaction>
</comment>
<dbReference type="PANTHER" id="PTHR42872:SF3">
    <property type="entry name" value="PROTEIN-GLUTAMATE METHYLESTERASE_PROTEIN-GLUTAMINE GLUTAMINASE 1"/>
    <property type="match status" value="1"/>
</dbReference>
<feature type="active site" evidence="4">
    <location>
        <position position="18"/>
    </location>
</feature>
<sequence>MEKDSLKGKIDLLLIAGSAGSLDVLLKVLPAIKYNLSFPIIIVLHRKASYDSSLINLFNSKATLPVVEAEEKDSLQNGKIYVAPSDYHLLVETDHSVSLDYSEKIQYSRPCIDVTFETAAEVYKTRIAAILLSGANSDGAAGLKSIKNHGGITAVQNPQYAEVSYMPQKAIQIAPIDYILNIEEIANFINKLSL</sequence>
<feature type="domain" description="CheB-type methylesterase" evidence="5">
    <location>
        <begin position="12"/>
        <end position="186"/>
    </location>
</feature>
<evidence type="ECO:0000259" key="5">
    <source>
        <dbReference type="PROSITE" id="PS50122"/>
    </source>
</evidence>
<evidence type="ECO:0000256" key="1">
    <source>
        <dbReference type="ARBA" id="ARBA00022801"/>
    </source>
</evidence>
<dbReference type="GO" id="GO:0000156">
    <property type="term" value="F:phosphorelay response regulator activity"/>
    <property type="evidence" value="ECO:0007669"/>
    <property type="project" value="InterPro"/>
</dbReference>
<dbReference type="SUPFAM" id="SSF52738">
    <property type="entry name" value="Methylesterase CheB, C-terminal domain"/>
    <property type="match status" value="1"/>
</dbReference>
<keyword evidence="4" id="KW-0145">Chemotaxis</keyword>
<dbReference type="Proteomes" id="UP000014174">
    <property type="component" value="Unassembled WGS sequence"/>
</dbReference>
<evidence type="ECO:0000256" key="3">
    <source>
        <dbReference type="ARBA" id="ARBA00048267"/>
    </source>
</evidence>
<comment type="caution">
    <text evidence="6">The sequence shown here is derived from an EMBL/GenBank/DDBJ whole genome shotgun (WGS) entry which is preliminary data.</text>
</comment>
<dbReference type="InterPro" id="IPR035909">
    <property type="entry name" value="CheB_C"/>
</dbReference>
<organism evidence="6 7">
    <name type="scientific">Arcticibacter svalbardensis MN12-7</name>
    <dbReference type="NCBI Taxonomy" id="1150600"/>
    <lineage>
        <taxon>Bacteria</taxon>
        <taxon>Pseudomonadati</taxon>
        <taxon>Bacteroidota</taxon>
        <taxon>Sphingobacteriia</taxon>
        <taxon>Sphingobacteriales</taxon>
        <taxon>Sphingobacteriaceae</taxon>
        <taxon>Arcticibacter</taxon>
    </lineage>
</organism>
<dbReference type="PROSITE" id="PS50122">
    <property type="entry name" value="CHEB"/>
    <property type="match status" value="1"/>
</dbReference>
<dbReference type="eggNOG" id="COG2201">
    <property type="taxonomic scope" value="Bacteria"/>
</dbReference>
<name>R9GWC6_9SPHI</name>
<evidence type="ECO:0000256" key="2">
    <source>
        <dbReference type="ARBA" id="ARBA00039140"/>
    </source>
</evidence>